<feature type="transmembrane region" description="Helical" evidence="2">
    <location>
        <begin position="201"/>
        <end position="226"/>
    </location>
</feature>
<feature type="compositionally biased region" description="Basic and acidic residues" evidence="1">
    <location>
        <begin position="11"/>
        <end position="22"/>
    </location>
</feature>
<accession>A0AAW0ERP3</accession>
<dbReference type="AlphaFoldDB" id="A0AAW0ERP3"/>
<organism evidence="3 4">
    <name type="scientific">Novymonas esmeraldas</name>
    <dbReference type="NCBI Taxonomy" id="1808958"/>
    <lineage>
        <taxon>Eukaryota</taxon>
        <taxon>Discoba</taxon>
        <taxon>Euglenozoa</taxon>
        <taxon>Kinetoplastea</taxon>
        <taxon>Metakinetoplastina</taxon>
        <taxon>Trypanosomatida</taxon>
        <taxon>Trypanosomatidae</taxon>
        <taxon>Novymonas</taxon>
    </lineage>
</organism>
<feature type="transmembrane region" description="Helical" evidence="2">
    <location>
        <begin position="238"/>
        <end position="260"/>
    </location>
</feature>
<evidence type="ECO:0000256" key="2">
    <source>
        <dbReference type="SAM" id="Phobius"/>
    </source>
</evidence>
<feature type="transmembrane region" description="Helical" evidence="2">
    <location>
        <begin position="73"/>
        <end position="93"/>
    </location>
</feature>
<proteinExistence type="predicted"/>
<comment type="caution">
    <text evidence="3">The sequence shown here is derived from an EMBL/GenBank/DDBJ whole genome shotgun (WGS) entry which is preliminary data.</text>
</comment>
<keyword evidence="2" id="KW-0812">Transmembrane</keyword>
<protein>
    <submittedName>
        <fullName evidence="3">Amastin surface glycoprotein</fullName>
    </submittedName>
</protein>
<dbReference type="PANTHER" id="PTHR33297:SF4">
    <property type="entry name" value="AMASTIN"/>
    <property type="match status" value="1"/>
</dbReference>
<dbReference type="PANTHER" id="PTHR33297">
    <property type="entry name" value="AMASTIN-LIKE SURFACE PROTEIN-LIKE PROTEIN-RELATED"/>
    <property type="match status" value="1"/>
</dbReference>
<feature type="transmembrane region" description="Helical" evidence="2">
    <location>
        <begin position="405"/>
        <end position="424"/>
    </location>
</feature>
<evidence type="ECO:0000256" key="1">
    <source>
        <dbReference type="SAM" id="MobiDB-lite"/>
    </source>
</evidence>
<keyword evidence="2" id="KW-0472">Membrane</keyword>
<dbReference type="InterPro" id="IPR009944">
    <property type="entry name" value="Amastin"/>
</dbReference>
<feature type="transmembrane region" description="Helical" evidence="2">
    <location>
        <begin position="158"/>
        <end position="180"/>
    </location>
</feature>
<name>A0AAW0ERP3_9TRYP</name>
<feature type="transmembrane region" description="Helical" evidence="2">
    <location>
        <begin position="314"/>
        <end position="336"/>
    </location>
</feature>
<keyword evidence="2" id="KW-1133">Transmembrane helix</keyword>
<keyword evidence="4" id="KW-1185">Reference proteome</keyword>
<sequence>MPSEKQQQQQQERESYPDHEPGNEQPVEPMEEEEVDDNASLTSSQADEKDLEEAAGVDMRAVLEEHSGKYVMLFWNICSFVSFALMLTASCPVQWLNDGRGRKWTVWRNVDGTLWSKYGCDHKRQMFQAMQAFAISGCVLSIGCLIAGILQMKGRGHLGVTLLFGVVTMMVELTDWALIVNQYHKYNCAGELAYVARINRLNAGFCLVFISFSLMLFAIVAVGYWMRDTLTRPEFHESRYSGTALFCAFISGSVLTIATVGTAQNMWEHYDTATSLKVTYWHVEIYHREQGLSEHWPLTSYHCPKFTSQMRAGAAFSIISDAFLFLTFLFTVGAVYSRMCKWVAVGLGAASWVFLLVCWAITVAARYQRFCPSGVPITTATIYGAPLNAAEQEVHFTGFVITEGLGMILSAWCITTANIIYFAIKG</sequence>
<feature type="compositionally biased region" description="Low complexity" evidence="1">
    <location>
        <begin position="1"/>
        <end position="10"/>
    </location>
</feature>
<feature type="region of interest" description="Disordered" evidence="1">
    <location>
        <begin position="1"/>
        <end position="47"/>
    </location>
</feature>
<dbReference type="Pfam" id="PF07344">
    <property type="entry name" value="Amastin"/>
    <property type="match status" value="2"/>
</dbReference>
<dbReference type="Proteomes" id="UP001430356">
    <property type="component" value="Unassembled WGS sequence"/>
</dbReference>
<reference evidence="3 4" key="1">
    <citation type="journal article" date="2021" name="MBio">
        <title>A New Model Trypanosomatid, Novymonas esmeraldas: Genomic Perception of Its 'Candidatus Pandoraea novymonadis' Endosymbiont.</title>
        <authorList>
            <person name="Zakharova A."/>
            <person name="Saura A."/>
            <person name="Butenko A."/>
            <person name="Podesvova L."/>
            <person name="Warmusova S."/>
            <person name="Kostygov A.Y."/>
            <person name="Nenarokova A."/>
            <person name="Lukes J."/>
            <person name="Opperdoes F.R."/>
            <person name="Yurchenko V."/>
        </authorList>
    </citation>
    <scope>NUCLEOTIDE SEQUENCE [LARGE SCALE GENOMIC DNA]</scope>
    <source>
        <strain evidence="3 4">E262AT.01</strain>
    </source>
</reference>
<evidence type="ECO:0000313" key="4">
    <source>
        <dbReference type="Proteomes" id="UP001430356"/>
    </source>
</evidence>
<feature type="transmembrane region" description="Helical" evidence="2">
    <location>
        <begin position="132"/>
        <end position="152"/>
    </location>
</feature>
<gene>
    <name evidence="3" type="ORF">NESM_000568200</name>
</gene>
<evidence type="ECO:0000313" key="3">
    <source>
        <dbReference type="EMBL" id="KAK7196321.1"/>
    </source>
</evidence>
<feature type="transmembrane region" description="Helical" evidence="2">
    <location>
        <begin position="342"/>
        <end position="365"/>
    </location>
</feature>
<dbReference type="EMBL" id="JAECZO010000073">
    <property type="protein sequence ID" value="KAK7196321.1"/>
    <property type="molecule type" value="Genomic_DNA"/>
</dbReference>